<dbReference type="Proteomes" id="UP000718451">
    <property type="component" value="Unassembled WGS sequence"/>
</dbReference>
<protein>
    <submittedName>
        <fullName evidence="7">BamA/TamA family outer membrane protein</fullName>
    </submittedName>
</protein>
<evidence type="ECO:0000313" key="8">
    <source>
        <dbReference type="Proteomes" id="UP000718451"/>
    </source>
</evidence>
<comment type="subcellular location">
    <subcellularLocation>
        <location evidence="1">Membrane</location>
    </subcellularLocation>
</comment>
<feature type="domain" description="Bacterial surface antigen (D15)" evidence="6">
    <location>
        <begin position="443"/>
        <end position="843"/>
    </location>
</feature>
<evidence type="ECO:0000256" key="3">
    <source>
        <dbReference type="ARBA" id="ARBA00022729"/>
    </source>
</evidence>
<evidence type="ECO:0000256" key="5">
    <source>
        <dbReference type="ARBA" id="ARBA00023237"/>
    </source>
</evidence>
<evidence type="ECO:0000256" key="1">
    <source>
        <dbReference type="ARBA" id="ARBA00004370"/>
    </source>
</evidence>
<keyword evidence="3" id="KW-0732">Signal</keyword>
<comment type="caution">
    <text evidence="7">The sequence shown here is derived from an EMBL/GenBank/DDBJ whole genome shotgun (WGS) entry which is preliminary data.</text>
</comment>
<proteinExistence type="predicted"/>
<dbReference type="PANTHER" id="PTHR12815:SF47">
    <property type="entry name" value="TRANSLOCATION AND ASSEMBLY MODULE SUBUNIT TAMA"/>
    <property type="match status" value="1"/>
</dbReference>
<dbReference type="Gene3D" id="2.40.160.50">
    <property type="entry name" value="membrane protein fhac: a member of the omp85/tpsb transporter family"/>
    <property type="match status" value="1"/>
</dbReference>
<sequence length="863" mass="98333">MKLLLGCRQVSPKIGILFLVLFLASCNAVKKVGEDEFLLTKNIIEADGKKITDETIKGLILQNPNTSILGYPLRLNLYNLAKKNPDSLYQNWLNKKEKRQQRLNSFLSKKQVDRLGESFVVRGYSNLFERIGEPPSIIDTVKTRKSTERLQSYFGSKGYFNSTSNFKIVSEERKKKAQIIYEVNRGKPYFIDSLQYKIPSTDLDSLYQLHKNESLVKNGAQFDLENFNAERGRLTNIFRNSGVYNFQESSISFNILRDTSLVADDQLLEVELDIKNLPKGDGNPDGVDYKIHTFKEINIFADYSFNSQTDSLFSLDFKGYKIWYDKELKYQPKALTDAVFFEKDSVYSDINRKRTLGQITNLNTFKYPNIEFIADSTNAELISNIYLAPRPKYSFDINFDISRSNLQQIGVGLGTSVITRNVFGGSETLSLSARGSVGILDDPVSDETFTSEIGGDINLTFPRIWLPFNTEQIIPYYMTPQTRFSVGTNFQQNVGLDRQSLNSILSYNWTPSSFVRNTFELLNIEFVRNTNTDAFFNVYDATYSILNGIADGFEDIPEFADFYDENVDPSIDDDDLQDLIVPNGANDFIGAVTEPGFDITAEDLSTVRSIEERRDRLTEDNLIFSSSFTFQKNNREGINDNQFYSFRGRFESAGNLLSLAENFIPFEQRDGSGLVFGVPYTQYVKTEFDFIKHWDFRNTKVLAFHSFIGLAIPYGNSESVPFVRSYFGGGSNDNRAWNPYSLGPGRTDNQNDFNEANLKIALNLEYRFPLLGDFKGAFFADAGNIWNVFDNVEDPEATFNGFSSLEDIALGTGFGLRYDFTYFVIRLDTGFKTFNPAKEGSRRWFTDFNLSDAVLNIGINYPF</sequence>
<dbReference type="RefSeq" id="WP_168550617.1">
    <property type="nucleotide sequence ID" value="NZ_JAAWWL010000001.1"/>
</dbReference>
<keyword evidence="4" id="KW-0472">Membrane</keyword>
<evidence type="ECO:0000256" key="2">
    <source>
        <dbReference type="ARBA" id="ARBA00022692"/>
    </source>
</evidence>
<evidence type="ECO:0000259" key="6">
    <source>
        <dbReference type="Pfam" id="PF01103"/>
    </source>
</evidence>
<dbReference type="PROSITE" id="PS51257">
    <property type="entry name" value="PROKAR_LIPOPROTEIN"/>
    <property type="match status" value="1"/>
</dbReference>
<dbReference type="Pfam" id="PF01103">
    <property type="entry name" value="Omp85"/>
    <property type="match status" value="1"/>
</dbReference>
<dbReference type="InterPro" id="IPR000184">
    <property type="entry name" value="Bac_surfAg_D15"/>
</dbReference>
<name>A0ABX1GL37_9FLAO</name>
<keyword evidence="8" id="KW-1185">Reference proteome</keyword>
<evidence type="ECO:0000313" key="7">
    <source>
        <dbReference type="EMBL" id="NKI30363.1"/>
    </source>
</evidence>
<reference evidence="7 8" key="1">
    <citation type="submission" date="2020-04" db="EMBL/GenBank/DDBJ databases">
        <authorList>
            <person name="Yoon J."/>
        </authorList>
    </citation>
    <scope>NUCLEOTIDE SEQUENCE [LARGE SCALE GENOMIC DNA]</scope>
    <source>
        <strain evidence="7 8">DJ-13</strain>
    </source>
</reference>
<dbReference type="PANTHER" id="PTHR12815">
    <property type="entry name" value="SORTING AND ASSEMBLY MACHINERY SAMM50 PROTEIN FAMILY MEMBER"/>
    <property type="match status" value="1"/>
</dbReference>
<dbReference type="EMBL" id="JAAWWL010000001">
    <property type="protein sequence ID" value="NKI30363.1"/>
    <property type="molecule type" value="Genomic_DNA"/>
</dbReference>
<keyword evidence="2" id="KW-0812">Transmembrane</keyword>
<gene>
    <name evidence="7" type="ORF">HCU67_00285</name>
</gene>
<keyword evidence="5" id="KW-0998">Cell outer membrane</keyword>
<organism evidence="7 8">
    <name type="scientific">Croceivirga thetidis</name>
    <dbReference type="NCBI Taxonomy" id="2721623"/>
    <lineage>
        <taxon>Bacteria</taxon>
        <taxon>Pseudomonadati</taxon>
        <taxon>Bacteroidota</taxon>
        <taxon>Flavobacteriia</taxon>
        <taxon>Flavobacteriales</taxon>
        <taxon>Flavobacteriaceae</taxon>
        <taxon>Croceivirga</taxon>
    </lineage>
</organism>
<accession>A0ABX1GL37</accession>
<dbReference type="InterPro" id="IPR039910">
    <property type="entry name" value="D15-like"/>
</dbReference>
<evidence type="ECO:0000256" key="4">
    <source>
        <dbReference type="ARBA" id="ARBA00023136"/>
    </source>
</evidence>